<dbReference type="AlphaFoldDB" id="A0A9K3GHX8"/>
<evidence type="ECO:0000313" key="3">
    <source>
        <dbReference type="Proteomes" id="UP000265618"/>
    </source>
</evidence>
<feature type="compositionally biased region" description="Basic and acidic residues" evidence="1">
    <location>
        <begin position="112"/>
        <end position="121"/>
    </location>
</feature>
<feature type="compositionally biased region" description="Basic and acidic residues" evidence="1">
    <location>
        <begin position="54"/>
        <end position="76"/>
    </location>
</feature>
<gene>
    <name evidence="2" type="ORF">KIPB_004125</name>
</gene>
<name>A0A9K3GHX8_9EUKA</name>
<feature type="compositionally biased region" description="Basic and acidic residues" evidence="1">
    <location>
        <begin position="85"/>
        <end position="97"/>
    </location>
</feature>
<feature type="compositionally biased region" description="Basic and acidic residues" evidence="1">
    <location>
        <begin position="191"/>
        <end position="208"/>
    </location>
</feature>
<feature type="region of interest" description="Disordered" evidence="1">
    <location>
        <begin position="50"/>
        <end position="145"/>
    </location>
</feature>
<evidence type="ECO:0000256" key="1">
    <source>
        <dbReference type="SAM" id="MobiDB-lite"/>
    </source>
</evidence>
<feature type="compositionally biased region" description="Polar residues" evidence="1">
    <location>
        <begin position="129"/>
        <end position="145"/>
    </location>
</feature>
<reference evidence="2 3" key="1">
    <citation type="journal article" date="2018" name="PLoS ONE">
        <title>The draft genome of Kipferlia bialata reveals reductive genome evolution in fornicate parasites.</title>
        <authorList>
            <person name="Tanifuji G."/>
            <person name="Takabayashi S."/>
            <person name="Kume K."/>
            <person name="Takagi M."/>
            <person name="Nakayama T."/>
            <person name="Kamikawa R."/>
            <person name="Inagaki Y."/>
            <person name="Hashimoto T."/>
        </authorList>
    </citation>
    <scope>NUCLEOTIDE SEQUENCE [LARGE SCALE GENOMIC DNA]</scope>
    <source>
        <strain evidence="2">NY0173</strain>
    </source>
</reference>
<keyword evidence="3" id="KW-1185">Reference proteome</keyword>
<dbReference type="EMBL" id="BDIP01000853">
    <property type="protein sequence ID" value="GIQ82901.1"/>
    <property type="molecule type" value="Genomic_DNA"/>
</dbReference>
<feature type="region of interest" description="Disordered" evidence="1">
    <location>
        <begin position="167"/>
        <end position="208"/>
    </location>
</feature>
<comment type="caution">
    <text evidence="2">The sequence shown here is derived from an EMBL/GenBank/DDBJ whole genome shotgun (WGS) entry which is preliminary data.</text>
</comment>
<evidence type="ECO:0000313" key="2">
    <source>
        <dbReference type="EMBL" id="GIQ82901.1"/>
    </source>
</evidence>
<proteinExistence type="predicted"/>
<sequence>MMGRVIHKGVFNDSMHISQTFSRQSSAHTLDFSLPVFLSLSIYISNPESSAHTLDAKRDAERESAASEREREREAVASRLADVLAEEREREREKQEESTLSSSINDTEGEREETSSSRAESELSASGSVANMTPVNSAQAPSMSLGTGRETLTQAVTGIDASGFSSMKAMDRHAKPSLSSVFDPIPEEPERESRRDSHSSKKDMRREEVRQNLMRLAQNDVFIDAIIDAMDS</sequence>
<protein>
    <submittedName>
        <fullName evidence="2">Uncharacterized protein</fullName>
    </submittedName>
</protein>
<organism evidence="2 3">
    <name type="scientific">Kipferlia bialata</name>
    <dbReference type="NCBI Taxonomy" id="797122"/>
    <lineage>
        <taxon>Eukaryota</taxon>
        <taxon>Metamonada</taxon>
        <taxon>Carpediemonas-like organisms</taxon>
        <taxon>Kipferlia</taxon>
    </lineage>
</organism>
<dbReference type="Proteomes" id="UP000265618">
    <property type="component" value="Unassembled WGS sequence"/>
</dbReference>
<accession>A0A9K3GHX8</accession>